<sequence length="298" mass="33115">MADPISIGGLILAVLHSVGTISSLIGDIRNVPYQVRLLRSDLEALKPALNQLSEIIGRPGQNEIPLVYNLSPALQQCQEASQLFQESLSHWTKRLVDGKLAWIDRISIATRHQRQIDGFQKQLAACKQSLILSITTTHLSQSQPKAPTSRDDYFWDQVEVLERNATETGNGLSTEMTQIDDQIRDLTLSRPAENGSTSQDLPDNAIRQLQVYKAAAEHFHRLCSESISKTVTEVKQQRIRNVKTSADSVAHVGIFNEREGAEKINQDISDVITDNKSFAVVGTANGIDFNQMFANRRG</sequence>
<accession>A0ABR2J4S9</accession>
<dbReference type="EMBL" id="JAPCWZ010000003">
    <property type="protein sequence ID" value="KAK8872543.1"/>
    <property type="molecule type" value="Genomic_DNA"/>
</dbReference>
<evidence type="ECO:0000259" key="1">
    <source>
        <dbReference type="Pfam" id="PF17111"/>
    </source>
</evidence>
<name>A0ABR2J4S9_9PEZI</name>
<protein>
    <recommendedName>
        <fullName evidence="1">Azaphilone pigments biosynthesis cluster protein L N-terminal domain-containing protein</fullName>
    </recommendedName>
</protein>
<dbReference type="Proteomes" id="UP001390339">
    <property type="component" value="Unassembled WGS sequence"/>
</dbReference>
<comment type="caution">
    <text evidence="2">The sequence shown here is derived from an EMBL/GenBank/DDBJ whole genome shotgun (WGS) entry which is preliminary data.</text>
</comment>
<keyword evidence="3" id="KW-1185">Reference proteome</keyword>
<gene>
    <name evidence="2" type="ORF">PGQ11_003057</name>
</gene>
<reference evidence="2 3" key="1">
    <citation type="journal article" date="2024" name="IMA Fungus">
        <title>Apiospora arundinis, a panoply of carbohydrate-active enzymes and secondary metabolites.</title>
        <authorList>
            <person name="Sorensen T."/>
            <person name="Petersen C."/>
            <person name="Muurmann A.T."/>
            <person name="Christiansen J.V."/>
            <person name="Brundto M.L."/>
            <person name="Overgaard C.K."/>
            <person name="Boysen A.T."/>
            <person name="Wollenberg R.D."/>
            <person name="Larsen T.O."/>
            <person name="Sorensen J.L."/>
            <person name="Nielsen K.L."/>
            <person name="Sondergaard T.E."/>
        </authorList>
    </citation>
    <scope>NUCLEOTIDE SEQUENCE [LARGE SCALE GENOMIC DNA]</scope>
    <source>
        <strain evidence="2 3">AAU 773</strain>
    </source>
</reference>
<evidence type="ECO:0000313" key="3">
    <source>
        <dbReference type="Proteomes" id="UP001390339"/>
    </source>
</evidence>
<organism evidence="2 3">
    <name type="scientific">Apiospora arundinis</name>
    <dbReference type="NCBI Taxonomy" id="335852"/>
    <lineage>
        <taxon>Eukaryota</taxon>
        <taxon>Fungi</taxon>
        <taxon>Dikarya</taxon>
        <taxon>Ascomycota</taxon>
        <taxon>Pezizomycotina</taxon>
        <taxon>Sordariomycetes</taxon>
        <taxon>Xylariomycetidae</taxon>
        <taxon>Amphisphaeriales</taxon>
        <taxon>Apiosporaceae</taxon>
        <taxon>Apiospora</taxon>
    </lineage>
</organism>
<dbReference type="InterPro" id="IPR031348">
    <property type="entry name" value="PigL_N"/>
</dbReference>
<feature type="domain" description="Azaphilone pigments biosynthesis cluster protein L N-terminal" evidence="1">
    <location>
        <begin position="2"/>
        <end position="193"/>
    </location>
</feature>
<proteinExistence type="predicted"/>
<dbReference type="Pfam" id="PF17111">
    <property type="entry name" value="PigL_N"/>
    <property type="match status" value="1"/>
</dbReference>
<evidence type="ECO:0000313" key="2">
    <source>
        <dbReference type="EMBL" id="KAK8872543.1"/>
    </source>
</evidence>